<dbReference type="InterPro" id="IPR006710">
    <property type="entry name" value="Glyco_hydro_43"/>
</dbReference>
<gene>
    <name evidence="8" type="ORF">FZEAL_9168</name>
</gene>
<evidence type="ECO:0000256" key="1">
    <source>
        <dbReference type="ARBA" id="ARBA00004834"/>
    </source>
</evidence>
<proteinExistence type="inferred from homology"/>
<keyword evidence="3 6" id="KW-0378">Hydrolase</keyword>
<reference evidence="8" key="2">
    <citation type="submission" date="2020-05" db="EMBL/GenBank/DDBJ databases">
        <authorList>
            <person name="Kim H.-S."/>
            <person name="Proctor R.H."/>
            <person name="Brown D.W."/>
        </authorList>
    </citation>
    <scope>NUCLEOTIDE SEQUENCE</scope>
    <source>
        <strain evidence="8">NRRL 22465</strain>
    </source>
</reference>
<evidence type="ECO:0000256" key="4">
    <source>
        <dbReference type="ARBA" id="ARBA00023295"/>
    </source>
</evidence>
<protein>
    <recommendedName>
        <fullName evidence="5">Endo-1,5-alpha-L-arabinanase A</fullName>
    </recommendedName>
</protein>
<dbReference type="EMBL" id="JABEYC010000830">
    <property type="protein sequence ID" value="KAF4973868.1"/>
    <property type="molecule type" value="Genomic_DNA"/>
</dbReference>
<accession>A0A8H4UD90</accession>
<dbReference type="InterPro" id="IPR023296">
    <property type="entry name" value="Glyco_hydro_beta-prop_sf"/>
</dbReference>
<keyword evidence="7" id="KW-0732">Signal</keyword>
<evidence type="ECO:0000313" key="9">
    <source>
        <dbReference type="Proteomes" id="UP000635477"/>
    </source>
</evidence>
<reference evidence="8" key="1">
    <citation type="journal article" date="2020" name="BMC Genomics">
        <title>Correction to: Identification and distribution of gene clusters required for synthesis of sphingolipid metabolism inhibitors in diverse species of the filamentous fungus Fusarium.</title>
        <authorList>
            <person name="Kim H.S."/>
            <person name="Lohmar J.M."/>
            <person name="Busman M."/>
            <person name="Brown D.W."/>
            <person name="Naumann T.A."/>
            <person name="Divon H.H."/>
            <person name="Lysoe E."/>
            <person name="Uhlig S."/>
            <person name="Proctor R.H."/>
        </authorList>
    </citation>
    <scope>NUCLEOTIDE SEQUENCE</scope>
    <source>
        <strain evidence="8">NRRL 22465</strain>
    </source>
</reference>
<comment type="similarity">
    <text evidence="2 6">Belongs to the glycosyl hydrolase 43 family.</text>
</comment>
<evidence type="ECO:0000256" key="7">
    <source>
        <dbReference type="SAM" id="SignalP"/>
    </source>
</evidence>
<feature type="signal peptide" evidence="7">
    <location>
        <begin position="1"/>
        <end position="20"/>
    </location>
</feature>
<dbReference type="GO" id="GO:0005975">
    <property type="term" value="P:carbohydrate metabolic process"/>
    <property type="evidence" value="ECO:0007669"/>
    <property type="project" value="InterPro"/>
</dbReference>
<evidence type="ECO:0000256" key="6">
    <source>
        <dbReference type="RuleBase" id="RU361187"/>
    </source>
</evidence>
<dbReference type="SUPFAM" id="SSF75005">
    <property type="entry name" value="Arabinanase/levansucrase/invertase"/>
    <property type="match status" value="1"/>
</dbReference>
<dbReference type="CDD" id="cd08983">
    <property type="entry name" value="GH43_Bt3655-like"/>
    <property type="match status" value="1"/>
</dbReference>
<dbReference type="Pfam" id="PF04616">
    <property type="entry name" value="Glyco_hydro_43"/>
    <property type="match status" value="1"/>
</dbReference>
<comment type="pathway">
    <text evidence="1">Glycan metabolism; L-arabinan degradation.</text>
</comment>
<dbReference type="GO" id="GO:0004553">
    <property type="term" value="F:hydrolase activity, hydrolyzing O-glycosyl compounds"/>
    <property type="evidence" value="ECO:0007669"/>
    <property type="project" value="InterPro"/>
</dbReference>
<comment type="caution">
    <text evidence="8">The sequence shown here is derived from an EMBL/GenBank/DDBJ whole genome shotgun (WGS) entry which is preliminary data.</text>
</comment>
<keyword evidence="9" id="KW-1185">Reference proteome</keyword>
<evidence type="ECO:0000313" key="8">
    <source>
        <dbReference type="EMBL" id="KAF4973868.1"/>
    </source>
</evidence>
<feature type="chain" id="PRO_5034214049" description="Endo-1,5-alpha-L-arabinanase A" evidence="7">
    <location>
        <begin position="21"/>
        <end position="347"/>
    </location>
</feature>
<name>A0A8H4UD90_9HYPO</name>
<evidence type="ECO:0000256" key="5">
    <source>
        <dbReference type="ARBA" id="ARBA00042202"/>
    </source>
</evidence>
<dbReference type="Proteomes" id="UP000635477">
    <property type="component" value="Unassembled WGS sequence"/>
</dbReference>
<keyword evidence="4 6" id="KW-0326">Glycosidase</keyword>
<dbReference type="OrthoDB" id="19657at2759"/>
<dbReference type="PANTHER" id="PTHR43301:SF3">
    <property type="entry name" value="ARABINAN ENDO-1,5-ALPHA-L-ARABINOSIDASE A-RELATED"/>
    <property type="match status" value="1"/>
</dbReference>
<sequence length="347" mass="38395">MRFFSNITALALAFASLASANPAPLRRQASKSAGGYVFAYFTGNDNGRESIFLAASNGNNALSWTELNGGKPILTSTKGTKGLRDPFLMRSHEGDRFFLVATDLKVEDIGWPDSQRVGSLHLEIWESTDLINWSEQRHTLVSNPTAGMTWAPEAYYDEEIGKYVVYWASRLFAEDDPNHKVGTYARILYATTSDFIKFSEPVIWQDSNDRIDSTVLKVGNTYHRFTKDMGKTPSDCVDIIQESSPRLRDGQDGWSLVTSCIGKNAGLGAVEGPSIFKSNPGDVNGDKFYLFVDEFGGRGYIPLETKDIANPKWVVSEKYSLPKSPRHGSVVSVTEEELAAVVKAYSK</sequence>
<dbReference type="PANTHER" id="PTHR43301">
    <property type="entry name" value="ARABINAN ENDO-1,5-ALPHA-L-ARABINOSIDASE"/>
    <property type="match status" value="1"/>
</dbReference>
<dbReference type="AlphaFoldDB" id="A0A8H4UD90"/>
<organism evidence="8 9">
    <name type="scientific">Fusarium zealandicum</name>
    <dbReference type="NCBI Taxonomy" id="1053134"/>
    <lineage>
        <taxon>Eukaryota</taxon>
        <taxon>Fungi</taxon>
        <taxon>Dikarya</taxon>
        <taxon>Ascomycota</taxon>
        <taxon>Pezizomycotina</taxon>
        <taxon>Sordariomycetes</taxon>
        <taxon>Hypocreomycetidae</taxon>
        <taxon>Hypocreales</taxon>
        <taxon>Nectriaceae</taxon>
        <taxon>Fusarium</taxon>
        <taxon>Fusarium staphyleae species complex</taxon>
    </lineage>
</organism>
<evidence type="ECO:0000256" key="2">
    <source>
        <dbReference type="ARBA" id="ARBA00009865"/>
    </source>
</evidence>
<dbReference type="InterPro" id="IPR050727">
    <property type="entry name" value="GH43_arabinanases"/>
</dbReference>
<evidence type="ECO:0000256" key="3">
    <source>
        <dbReference type="ARBA" id="ARBA00022801"/>
    </source>
</evidence>
<dbReference type="Gene3D" id="2.115.10.20">
    <property type="entry name" value="Glycosyl hydrolase domain, family 43"/>
    <property type="match status" value="1"/>
</dbReference>